<name>A0ABU6ISK7_9FLAO</name>
<dbReference type="InterPro" id="IPR015797">
    <property type="entry name" value="NUDIX_hydrolase-like_dom_sf"/>
</dbReference>
<sequence>MLPLESEHITNIAYDTVILGFTGKELKILILEYQNSGQFALPGGFIRRNEDLYDAVKRGVRERTGLEKIHLEQFHTFGKKNRDSAYPFKKIAAGKGYTLTSDHWVLDRFITVGYYALINYNQVQPTPDKFSDSINWYDINKLPTLMIDHAEIVEKALESIRNDLGKKPIGENLLPEKFTMKELQKVYETILNKEFRRTTFQRKMLSMDILKRHEKLYTGAANKAPYLYSFDKEKVEKT</sequence>
<evidence type="ECO:0000259" key="1">
    <source>
        <dbReference type="PROSITE" id="PS51462"/>
    </source>
</evidence>
<dbReference type="InterPro" id="IPR000086">
    <property type="entry name" value="NUDIX_hydrolase_dom"/>
</dbReference>
<dbReference type="SUPFAM" id="SSF55811">
    <property type="entry name" value="Nudix"/>
    <property type="match status" value="1"/>
</dbReference>
<proteinExistence type="predicted"/>
<dbReference type="InterPro" id="IPR054105">
    <property type="entry name" value="WHD_NrtR"/>
</dbReference>
<feature type="domain" description="Nudix hydrolase" evidence="1">
    <location>
        <begin position="11"/>
        <end position="161"/>
    </location>
</feature>
<dbReference type="EMBL" id="JAYMGW010000009">
    <property type="protein sequence ID" value="MEC4265974.1"/>
    <property type="molecule type" value="Genomic_DNA"/>
</dbReference>
<dbReference type="PANTHER" id="PTHR43736">
    <property type="entry name" value="ADP-RIBOSE PYROPHOSPHATASE"/>
    <property type="match status" value="1"/>
</dbReference>
<evidence type="ECO:0000313" key="3">
    <source>
        <dbReference type="Proteomes" id="UP001355298"/>
    </source>
</evidence>
<dbReference type="InterPro" id="IPR036388">
    <property type="entry name" value="WH-like_DNA-bd_sf"/>
</dbReference>
<reference evidence="2 3" key="1">
    <citation type="submission" date="2024-01" db="EMBL/GenBank/DDBJ databases">
        <title>The strains designed SYSU M86414 and SYSU M84420 isolated from the marine sediment in San Sha City (Hainan Province, China).</title>
        <authorList>
            <person name="Guo D."/>
        </authorList>
    </citation>
    <scope>NUCLEOTIDE SEQUENCE [LARGE SCALE GENOMIC DNA]</scope>
    <source>
        <strain evidence="2 3">SYSU M84420</strain>
    </source>
</reference>
<comment type="caution">
    <text evidence="2">The sequence shown here is derived from an EMBL/GenBank/DDBJ whole genome shotgun (WGS) entry which is preliminary data.</text>
</comment>
<dbReference type="PANTHER" id="PTHR43736:SF4">
    <property type="entry name" value="SLR1690 PROTEIN"/>
    <property type="match status" value="1"/>
</dbReference>
<dbReference type="Pfam" id="PF00293">
    <property type="entry name" value="NUDIX"/>
    <property type="match status" value="1"/>
</dbReference>
<gene>
    <name evidence="2" type="ORF">VOP03_11515</name>
</gene>
<dbReference type="RefSeq" id="WP_326278939.1">
    <property type="nucleotide sequence ID" value="NZ_JAYKYV010000009.1"/>
</dbReference>
<dbReference type="Gene3D" id="1.10.10.10">
    <property type="entry name" value="Winged helix-like DNA-binding domain superfamily/Winged helix DNA-binding domain"/>
    <property type="match status" value="1"/>
</dbReference>
<dbReference type="Proteomes" id="UP001355298">
    <property type="component" value="Unassembled WGS sequence"/>
</dbReference>
<dbReference type="PROSITE" id="PS51462">
    <property type="entry name" value="NUDIX"/>
    <property type="match status" value="1"/>
</dbReference>
<dbReference type="Pfam" id="PF21906">
    <property type="entry name" value="WHD_NrtR"/>
    <property type="match status" value="1"/>
</dbReference>
<evidence type="ECO:0000313" key="2">
    <source>
        <dbReference type="EMBL" id="MEC4265974.1"/>
    </source>
</evidence>
<dbReference type="SUPFAM" id="SSF46785">
    <property type="entry name" value="Winged helix' DNA-binding domain"/>
    <property type="match status" value="1"/>
</dbReference>
<protein>
    <submittedName>
        <fullName evidence="2">NUDIX domain-containing protein</fullName>
    </submittedName>
</protein>
<dbReference type="CDD" id="cd18873">
    <property type="entry name" value="NUDIX_NadM_like"/>
    <property type="match status" value="1"/>
</dbReference>
<accession>A0ABU6ISK7</accession>
<dbReference type="Gene3D" id="3.90.79.10">
    <property type="entry name" value="Nucleoside Triphosphate Pyrophosphohydrolase"/>
    <property type="match status" value="1"/>
</dbReference>
<keyword evidence="3" id="KW-1185">Reference proteome</keyword>
<dbReference type="InterPro" id="IPR036390">
    <property type="entry name" value="WH_DNA-bd_sf"/>
</dbReference>
<organism evidence="2 3">
    <name type="scientific">Flagellimonas halotolerans</name>
    <dbReference type="NCBI Taxonomy" id="3112164"/>
    <lineage>
        <taxon>Bacteria</taxon>
        <taxon>Pseudomonadati</taxon>
        <taxon>Bacteroidota</taxon>
        <taxon>Flavobacteriia</taxon>
        <taxon>Flavobacteriales</taxon>
        <taxon>Flavobacteriaceae</taxon>
        <taxon>Flagellimonas</taxon>
    </lineage>
</organism>